<dbReference type="InterPro" id="IPR013830">
    <property type="entry name" value="SGNH_hydro"/>
</dbReference>
<feature type="domain" description="SGNH hydrolase-type esterase" evidence="4">
    <location>
        <begin position="37"/>
        <end position="237"/>
    </location>
</feature>
<sequence length="262" mass="29109">MNQNNSFYAFLVLVLLCAACAVGTGRKIAEKPTLYIIGDSTVRNTGEGAGGWGSYIEEHFDSTKLAVSNQAMAGRSTRTFIKEGRWDKVLSTLRPGDYVIMQFGHNEGSEPDTTRAGYRGVLRGTGDETKELTWKDGQVETVHTYGWYLRKFVNDAKAKGATPIIASMIPRNQWQDGKVIRATDTFGKWAKEIAAAEGAYFIDLNQITADKYDQWGPEKVGSYFPKDHTHTDVAGARINAASVAEGIKQHKKLELNKYFLRN</sequence>
<accession>A0A5C8KAT1</accession>
<dbReference type="OrthoDB" id="9807041at2"/>
<dbReference type="SUPFAM" id="SSF52266">
    <property type="entry name" value="SGNH hydrolase"/>
    <property type="match status" value="1"/>
</dbReference>
<comment type="caution">
    <text evidence="5">The sequence shown here is derived from an EMBL/GenBank/DDBJ whole genome shotgun (WGS) entry which is preliminary data.</text>
</comment>
<dbReference type="InterPro" id="IPR036514">
    <property type="entry name" value="SGNH_hydro_sf"/>
</dbReference>
<dbReference type="AlphaFoldDB" id="A0A5C8KAT1"/>
<reference evidence="5 6" key="1">
    <citation type="submission" date="2019-08" db="EMBL/GenBank/DDBJ databases">
        <authorList>
            <person name="Shi S."/>
        </authorList>
    </citation>
    <scope>NUCLEOTIDE SEQUENCE [LARGE SCALE GENOMIC DNA]</scope>
    <source>
        <strain evidence="5 6">GY10130</strain>
    </source>
</reference>
<dbReference type="PANTHER" id="PTHR43695">
    <property type="entry name" value="PUTATIVE (AFU_ORTHOLOGUE AFUA_2G17250)-RELATED"/>
    <property type="match status" value="1"/>
</dbReference>
<evidence type="ECO:0000256" key="1">
    <source>
        <dbReference type="ARBA" id="ARBA00008668"/>
    </source>
</evidence>
<dbReference type="InterPro" id="IPR037459">
    <property type="entry name" value="RhgT-like"/>
</dbReference>
<evidence type="ECO:0000313" key="5">
    <source>
        <dbReference type="EMBL" id="TXK46064.1"/>
    </source>
</evidence>
<dbReference type="GO" id="GO:0016788">
    <property type="term" value="F:hydrolase activity, acting on ester bonds"/>
    <property type="evidence" value="ECO:0007669"/>
    <property type="project" value="UniProtKB-ARBA"/>
</dbReference>
<feature type="signal peptide" evidence="3">
    <location>
        <begin position="1"/>
        <end position="21"/>
    </location>
</feature>
<proteinExistence type="inferred from homology"/>
<dbReference type="Proteomes" id="UP000321926">
    <property type="component" value="Unassembled WGS sequence"/>
</dbReference>
<dbReference type="EMBL" id="VRTY01000037">
    <property type="protein sequence ID" value="TXK46064.1"/>
    <property type="molecule type" value="Genomic_DNA"/>
</dbReference>
<comment type="similarity">
    <text evidence="1">Belongs to the 'GDSL' lipolytic enzyme family.</text>
</comment>
<evidence type="ECO:0000256" key="3">
    <source>
        <dbReference type="SAM" id="SignalP"/>
    </source>
</evidence>
<keyword evidence="2" id="KW-0378">Hydrolase</keyword>
<feature type="chain" id="PRO_5022893033" evidence="3">
    <location>
        <begin position="22"/>
        <end position="262"/>
    </location>
</feature>
<dbReference type="Pfam" id="PF13472">
    <property type="entry name" value="Lipase_GDSL_2"/>
    <property type="match status" value="1"/>
</dbReference>
<dbReference type="PANTHER" id="PTHR43695:SF1">
    <property type="entry name" value="RHAMNOGALACTURONAN ACETYLESTERASE"/>
    <property type="match status" value="1"/>
</dbReference>
<organism evidence="5 6">
    <name type="scientific">Pontibacter qinzhouensis</name>
    <dbReference type="NCBI Taxonomy" id="2603253"/>
    <lineage>
        <taxon>Bacteria</taxon>
        <taxon>Pseudomonadati</taxon>
        <taxon>Bacteroidota</taxon>
        <taxon>Cytophagia</taxon>
        <taxon>Cytophagales</taxon>
        <taxon>Hymenobacteraceae</taxon>
        <taxon>Pontibacter</taxon>
    </lineage>
</organism>
<evidence type="ECO:0000259" key="4">
    <source>
        <dbReference type="Pfam" id="PF13472"/>
    </source>
</evidence>
<gene>
    <name evidence="5" type="ORF">FVR03_11260</name>
</gene>
<name>A0A5C8KAT1_9BACT</name>
<dbReference type="Gene3D" id="3.40.50.1110">
    <property type="entry name" value="SGNH hydrolase"/>
    <property type="match status" value="1"/>
</dbReference>
<dbReference type="CDD" id="cd01821">
    <property type="entry name" value="Rhamnogalacturan_acetylesterase_like"/>
    <property type="match status" value="1"/>
</dbReference>
<evidence type="ECO:0000256" key="2">
    <source>
        <dbReference type="ARBA" id="ARBA00022801"/>
    </source>
</evidence>
<protein>
    <submittedName>
        <fullName evidence="5">Rhamnogalacturonan acetylesterase</fullName>
    </submittedName>
</protein>
<keyword evidence="6" id="KW-1185">Reference proteome</keyword>
<evidence type="ECO:0000313" key="6">
    <source>
        <dbReference type="Proteomes" id="UP000321926"/>
    </source>
</evidence>
<keyword evidence="3" id="KW-0732">Signal</keyword>